<dbReference type="GO" id="GO:0046872">
    <property type="term" value="F:metal ion binding"/>
    <property type="evidence" value="ECO:0007669"/>
    <property type="project" value="UniProtKB-KW"/>
</dbReference>
<sequence>MKSIPFHSDSEWKIPIKQGLYDPQNEHEACGVGFIVAIDGKKSHKILRDAQTLSERMKHRGACACDDDTGDGAGVLSSIPHDLYVREM</sequence>
<dbReference type="InterPro" id="IPR029055">
    <property type="entry name" value="Ntn_hydrolases_N"/>
</dbReference>
<keyword evidence="4" id="KW-0028">Amino-acid biosynthesis</keyword>
<evidence type="ECO:0000256" key="14">
    <source>
        <dbReference type="ARBA" id="ARBA00037928"/>
    </source>
</evidence>
<comment type="cofactor">
    <cofactor evidence="1">
        <name>FMN</name>
        <dbReference type="ChEBI" id="CHEBI:58210"/>
    </cofactor>
</comment>
<keyword evidence="6" id="KW-0288">FMN</keyword>
<comment type="pathway">
    <text evidence="14">Amino-acid biosynthesis; L-glutamate biosynthesis via GLT pathway; L-glutamate from 2-oxoglutarate and L-glutamine (ferredoxin route): step 1/1.</text>
</comment>
<dbReference type="GO" id="GO:0006537">
    <property type="term" value="P:glutamate biosynthetic process"/>
    <property type="evidence" value="ECO:0007669"/>
    <property type="project" value="UniProtKB-KW"/>
</dbReference>
<keyword evidence="18" id="KW-1185">Reference proteome</keyword>
<evidence type="ECO:0000256" key="2">
    <source>
        <dbReference type="ARBA" id="ARBA00001927"/>
    </source>
</evidence>
<dbReference type="AlphaFoldDB" id="T1GZ75"/>
<evidence type="ECO:0000256" key="7">
    <source>
        <dbReference type="ARBA" id="ARBA00022723"/>
    </source>
</evidence>
<dbReference type="GO" id="GO:0051538">
    <property type="term" value="F:3 iron, 4 sulfur cluster binding"/>
    <property type="evidence" value="ECO:0007669"/>
    <property type="project" value="UniProtKB-KW"/>
</dbReference>
<dbReference type="Proteomes" id="UP000015102">
    <property type="component" value="Unassembled WGS sequence"/>
</dbReference>
<keyword evidence="11" id="KW-0411">Iron-sulfur</keyword>
<keyword evidence="10" id="KW-0408">Iron</keyword>
<keyword evidence="7" id="KW-0479">Metal-binding</keyword>
<comment type="similarity">
    <text evidence="3">Belongs to the glutamate synthase family.</text>
</comment>
<dbReference type="InterPro" id="IPR017932">
    <property type="entry name" value="GATase_2_dom"/>
</dbReference>
<keyword evidence="12" id="KW-0314">Glutamate biosynthesis</keyword>
<dbReference type="HOGENOM" id="CLU_180024_1_0_1"/>
<evidence type="ECO:0000256" key="1">
    <source>
        <dbReference type="ARBA" id="ARBA00001917"/>
    </source>
</evidence>
<evidence type="ECO:0000313" key="18">
    <source>
        <dbReference type="Proteomes" id="UP000015102"/>
    </source>
</evidence>
<evidence type="ECO:0000256" key="12">
    <source>
        <dbReference type="ARBA" id="ARBA00023164"/>
    </source>
</evidence>
<name>T1GZ75_MEGSC</name>
<dbReference type="EC" id="1.4.7.1" evidence="15"/>
<dbReference type="GO" id="GO:0019676">
    <property type="term" value="P:ammonia assimilation cycle"/>
    <property type="evidence" value="ECO:0007669"/>
    <property type="project" value="TreeGrafter"/>
</dbReference>
<evidence type="ECO:0000256" key="10">
    <source>
        <dbReference type="ARBA" id="ARBA00023004"/>
    </source>
</evidence>
<evidence type="ECO:0000256" key="11">
    <source>
        <dbReference type="ARBA" id="ARBA00023014"/>
    </source>
</evidence>
<dbReference type="PANTHER" id="PTHR11938:SF133">
    <property type="entry name" value="GLUTAMATE SYNTHASE (NADH)"/>
    <property type="match status" value="1"/>
</dbReference>
<evidence type="ECO:0000256" key="3">
    <source>
        <dbReference type="ARBA" id="ARBA00009716"/>
    </source>
</evidence>
<dbReference type="Pfam" id="PF00310">
    <property type="entry name" value="GATase_2"/>
    <property type="match status" value="1"/>
</dbReference>
<feature type="domain" description="Glutamine amidotransferase type-2" evidence="16">
    <location>
        <begin position="30"/>
        <end position="88"/>
    </location>
</feature>
<evidence type="ECO:0000256" key="5">
    <source>
        <dbReference type="ARBA" id="ARBA00022630"/>
    </source>
</evidence>
<protein>
    <recommendedName>
        <fullName evidence="15">glutamate synthase (ferredoxin)</fullName>
        <ecNumber evidence="15">1.4.7.1</ecNumber>
    </recommendedName>
</protein>
<keyword evidence="8" id="KW-0315">Glutamine amidotransferase</keyword>
<keyword evidence="5" id="KW-0285">Flavoprotein</keyword>
<evidence type="ECO:0000256" key="13">
    <source>
        <dbReference type="ARBA" id="ARBA00023291"/>
    </source>
</evidence>
<evidence type="ECO:0000256" key="8">
    <source>
        <dbReference type="ARBA" id="ARBA00022962"/>
    </source>
</evidence>
<dbReference type="OMA" id="INGKQTH"/>
<dbReference type="Gene3D" id="3.60.20.10">
    <property type="entry name" value="Glutamine Phosphoribosylpyrophosphate, subunit 1, domain 1"/>
    <property type="match status" value="1"/>
</dbReference>
<evidence type="ECO:0000259" key="16">
    <source>
        <dbReference type="PROSITE" id="PS51278"/>
    </source>
</evidence>
<keyword evidence="13" id="KW-0003">3Fe-4S</keyword>
<organism evidence="17 18">
    <name type="scientific">Megaselia scalaris</name>
    <name type="common">Humpbacked fly</name>
    <name type="synonym">Phora scalaris</name>
    <dbReference type="NCBI Taxonomy" id="36166"/>
    <lineage>
        <taxon>Eukaryota</taxon>
        <taxon>Metazoa</taxon>
        <taxon>Ecdysozoa</taxon>
        <taxon>Arthropoda</taxon>
        <taxon>Hexapoda</taxon>
        <taxon>Insecta</taxon>
        <taxon>Pterygota</taxon>
        <taxon>Neoptera</taxon>
        <taxon>Endopterygota</taxon>
        <taxon>Diptera</taxon>
        <taxon>Brachycera</taxon>
        <taxon>Muscomorpha</taxon>
        <taxon>Platypezoidea</taxon>
        <taxon>Phoridae</taxon>
        <taxon>Megaseliini</taxon>
        <taxon>Megaselia</taxon>
    </lineage>
</organism>
<dbReference type="EMBL" id="CAQQ02119995">
    <property type="status" value="NOT_ANNOTATED_CDS"/>
    <property type="molecule type" value="Genomic_DNA"/>
</dbReference>
<dbReference type="InterPro" id="IPR050711">
    <property type="entry name" value="ET-N_metabolism_enzyme"/>
</dbReference>
<proteinExistence type="inferred from homology"/>
<evidence type="ECO:0000313" key="17">
    <source>
        <dbReference type="EnsemblMetazoa" id="MESCA009173-PA"/>
    </source>
</evidence>
<evidence type="ECO:0000256" key="9">
    <source>
        <dbReference type="ARBA" id="ARBA00023002"/>
    </source>
</evidence>
<dbReference type="SUPFAM" id="SSF56235">
    <property type="entry name" value="N-terminal nucleophile aminohydrolases (Ntn hydrolases)"/>
    <property type="match status" value="1"/>
</dbReference>
<reference evidence="17" key="2">
    <citation type="submission" date="2015-06" db="UniProtKB">
        <authorList>
            <consortium name="EnsemblMetazoa"/>
        </authorList>
    </citation>
    <scope>IDENTIFICATION</scope>
</reference>
<dbReference type="EnsemblMetazoa" id="MESCA009173-RA">
    <property type="protein sequence ID" value="MESCA009173-PA"/>
    <property type="gene ID" value="MESCA009173"/>
</dbReference>
<evidence type="ECO:0000256" key="15">
    <source>
        <dbReference type="ARBA" id="ARBA00039085"/>
    </source>
</evidence>
<evidence type="ECO:0000256" key="4">
    <source>
        <dbReference type="ARBA" id="ARBA00022605"/>
    </source>
</evidence>
<comment type="cofactor">
    <cofactor evidence="2">
        <name>[3Fe-4S] cluster</name>
        <dbReference type="ChEBI" id="CHEBI:21137"/>
    </cofactor>
</comment>
<dbReference type="PROSITE" id="PS51278">
    <property type="entry name" value="GATASE_TYPE_2"/>
    <property type="match status" value="1"/>
</dbReference>
<keyword evidence="9" id="KW-0560">Oxidoreductase</keyword>
<reference evidence="18" key="1">
    <citation type="submission" date="2013-02" db="EMBL/GenBank/DDBJ databases">
        <authorList>
            <person name="Hughes D."/>
        </authorList>
    </citation>
    <scope>NUCLEOTIDE SEQUENCE</scope>
    <source>
        <strain>Durham</strain>
        <strain evidence="18">NC isolate 2 -- Noor lab</strain>
    </source>
</reference>
<dbReference type="GO" id="GO:0016040">
    <property type="term" value="F:glutamate synthase (NADH) activity"/>
    <property type="evidence" value="ECO:0007669"/>
    <property type="project" value="TreeGrafter"/>
</dbReference>
<evidence type="ECO:0000256" key="6">
    <source>
        <dbReference type="ARBA" id="ARBA00022643"/>
    </source>
</evidence>
<dbReference type="STRING" id="36166.T1GZ75"/>
<dbReference type="GO" id="GO:0016041">
    <property type="term" value="F:glutamate synthase (ferredoxin) activity"/>
    <property type="evidence" value="ECO:0007669"/>
    <property type="project" value="UniProtKB-EC"/>
</dbReference>
<dbReference type="PANTHER" id="PTHR11938">
    <property type="entry name" value="FAD NADPH DEHYDROGENASE/OXIDOREDUCTASE"/>
    <property type="match status" value="1"/>
</dbReference>
<accession>T1GZ75</accession>